<dbReference type="Gene3D" id="1.20.1250.20">
    <property type="entry name" value="MFS general substrate transporter like domains"/>
    <property type="match status" value="2"/>
</dbReference>
<feature type="transmembrane region" description="Helical" evidence="5">
    <location>
        <begin position="288"/>
        <end position="310"/>
    </location>
</feature>
<evidence type="ECO:0000256" key="1">
    <source>
        <dbReference type="ARBA" id="ARBA00004141"/>
    </source>
</evidence>
<evidence type="ECO:0000256" key="3">
    <source>
        <dbReference type="ARBA" id="ARBA00022989"/>
    </source>
</evidence>
<dbReference type="Pfam" id="PF00083">
    <property type="entry name" value="Sugar_tr"/>
    <property type="match status" value="1"/>
</dbReference>
<protein>
    <submittedName>
        <fullName evidence="7">Niacin/nicotinamide transporter NaiP</fullName>
    </submittedName>
</protein>
<feature type="transmembrane region" description="Helical" evidence="5">
    <location>
        <begin position="476"/>
        <end position="497"/>
    </location>
</feature>
<keyword evidence="4 5" id="KW-0472">Membrane</keyword>
<feature type="transmembrane region" description="Helical" evidence="5">
    <location>
        <begin position="190"/>
        <end position="211"/>
    </location>
</feature>
<dbReference type="AlphaFoldDB" id="A0A517XZC5"/>
<feature type="transmembrane region" description="Helical" evidence="5">
    <location>
        <begin position="100"/>
        <end position="122"/>
    </location>
</feature>
<dbReference type="PROSITE" id="PS50850">
    <property type="entry name" value="MFS"/>
    <property type="match status" value="1"/>
</dbReference>
<feature type="transmembrane region" description="Helical" evidence="5">
    <location>
        <begin position="231"/>
        <end position="250"/>
    </location>
</feature>
<feature type="domain" description="Major facilitator superfamily (MFS) profile" evidence="6">
    <location>
        <begin position="24"/>
        <end position="502"/>
    </location>
</feature>
<dbReference type="PROSITE" id="PS00217">
    <property type="entry name" value="SUGAR_TRANSPORT_2"/>
    <property type="match status" value="1"/>
</dbReference>
<evidence type="ECO:0000256" key="2">
    <source>
        <dbReference type="ARBA" id="ARBA00022692"/>
    </source>
</evidence>
<feature type="transmembrane region" description="Helical" evidence="5">
    <location>
        <begin position="356"/>
        <end position="374"/>
    </location>
</feature>
<dbReference type="RefSeq" id="WP_145242895.1">
    <property type="nucleotide sequence ID" value="NZ_CP036273.1"/>
</dbReference>
<keyword evidence="8" id="KW-1185">Reference proteome</keyword>
<feature type="transmembrane region" description="Helical" evidence="5">
    <location>
        <begin position="160"/>
        <end position="178"/>
    </location>
</feature>
<keyword evidence="3 5" id="KW-1133">Transmembrane helix</keyword>
<dbReference type="InterPro" id="IPR020846">
    <property type="entry name" value="MFS_dom"/>
</dbReference>
<feature type="transmembrane region" description="Helical" evidence="5">
    <location>
        <begin position="129"/>
        <end position="148"/>
    </location>
</feature>
<keyword evidence="2 5" id="KW-0812">Transmembrane</keyword>
<dbReference type="InterPro" id="IPR036259">
    <property type="entry name" value="MFS_trans_sf"/>
</dbReference>
<dbReference type="GO" id="GO:0005886">
    <property type="term" value="C:plasma membrane"/>
    <property type="evidence" value="ECO:0007669"/>
    <property type="project" value="TreeGrafter"/>
</dbReference>
<gene>
    <name evidence="7" type="primary">naiP</name>
    <name evidence="7" type="ORF">ETAA1_48210</name>
</gene>
<evidence type="ECO:0000256" key="4">
    <source>
        <dbReference type="ARBA" id="ARBA00023136"/>
    </source>
</evidence>
<dbReference type="KEGG" id="uli:ETAA1_48210"/>
<feature type="transmembrane region" description="Helical" evidence="5">
    <location>
        <begin position="450"/>
        <end position="470"/>
    </location>
</feature>
<dbReference type="Proteomes" id="UP000319576">
    <property type="component" value="Chromosome"/>
</dbReference>
<sequence length="507" mass="55029">MSHTAPTRTGWASLRDLNGYQWFVFIVCCLAWDMDCMDQQLFALARRPAMVELVPQVTAADPRVAALKTDLERKAAEQGKKAPTTEDARTAVHDADIGSAAGWATTWFLVGWAVGGIGFGILGDRWGRVKTLMATILLYALFTGLSSLSQSVWDFHAYRLLTGLGVGGVFAAAVTLLAETMPDHARPFVIGLFQASSVLGNCSAALLSIGFGKMVLDGTFDGQTWFGFPLSPWRLMFLVGIIPGLLVVVIQARLKEPEKWTQAMAAGGVKKAGSYTELLGDKRWRANAVFGLILALSGVIGLWGIGFFSYDLQQYVFKPVYAAEADALVQAGELEAARRGAYIQWQTTLWAGLTSLLQNTGAFFGMLTFSYIAFRSGRRPAFAVAFVIAAASTALVFGVLSERWHIFVLIPLMGFCLLSLFGGYAIYFPELFPTRLRSTGTSFCYNVGRLLSAPGPAMLGFLTSTVFASYPAPLPLRYAGMAMCSIFALGLCVLPFLPETKDRPLPE</sequence>
<feature type="transmembrane region" description="Helical" evidence="5">
    <location>
        <begin position="406"/>
        <end position="429"/>
    </location>
</feature>
<dbReference type="OrthoDB" id="9787026at2"/>
<dbReference type="PANTHER" id="PTHR23508:SF10">
    <property type="entry name" value="CARBOXYLIC ACID TRANSPORTER PROTEIN HOMOLOG"/>
    <property type="match status" value="1"/>
</dbReference>
<dbReference type="SUPFAM" id="SSF103473">
    <property type="entry name" value="MFS general substrate transporter"/>
    <property type="match status" value="1"/>
</dbReference>
<evidence type="ECO:0000259" key="6">
    <source>
        <dbReference type="PROSITE" id="PS50850"/>
    </source>
</evidence>
<name>A0A517XZC5_9BACT</name>
<feature type="transmembrane region" description="Helical" evidence="5">
    <location>
        <begin position="381"/>
        <end position="400"/>
    </location>
</feature>
<evidence type="ECO:0000313" key="8">
    <source>
        <dbReference type="Proteomes" id="UP000319576"/>
    </source>
</evidence>
<reference evidence="7 8" key="1">
    <citation type="submission" date="2019-02" db="EMBL/GenBank/DDBJ databases">
        <title>Deep-cultivation of Planctomycetes and their phenomic and genomic characterization uncovers novel biology.</title>
        <authorList>
            <person name="Wiegand S."/>
            <person name="Jogler M."/>
            <person name="Boedeker C."/>
            <person name="Pinto D."/>
            <person name="Vollmers J."/>
            <person name="Rivas-Marin E."/>
            <person name="Kohn T."/>
            <person name="Peeters S.H."/>
            <person name="Heuer A."/>
            <person name="Rast P."/>
            <person name="Oberbeckmann S."/>
            <person name="Bunk B."/>
            <person name="Jeske O."/>
            <person name="Meyerdierks A."/>
            <person name="Storesund J.E."/>
            <person name="Kallscheuer N."/>
            <person name="Luecker S."/>
            <person name="Lage O.M."/>
            <person name="Pohl T."/>
            <person name="Merkel B.J."/>
            <person name="Hornburger P."/>
            <person name="Mueller R.-W."/>
            <person name="Bruemmer F."/>
            <person name="Labrenz M."/>
            <person name="Spormann A.M."/>
            <person name="Op den Camp H."/>
            <person name="Overmann J."/>
            <person name="Amann R."/>
            <person name="Jetten M.S.M."/>
            <person name="Mascher T."/>
            <person name="Medema M.H."/>
            <person name="Devos D.P."/>
            <person name="Kaster A.-K."/>
            <person name="Ovreas L."/>
            <person name="Rohde M."/>
            <person name="Galperin M.Y."/>
            <person name="Jogler C."/>
        </authorList>
    </citation>
    <scope>NUCLEOTIDE SEQUENCE [LARGE SCALE GENOMIC DNA]</scope>
    <source>
        <strain evidence="7 8">ETA_A1</strain>
    </source>
</reference>
<evidence type="ECO:0000313" key="7">
    <source>
        <dbReference type="EMBL" id="QDU22833.1"/>
    </source>
</evidence>
<dbReference type="InterPro" id="IPR005828">
    <property type="entry name" value="MFS_sugar_transport-like"/>
</dbReference>
<dbReference type="PANTHER" id="PTHR23508">
    <property type="entry name" value="CARBOXYLIC ACID TRANSPORTER PROTEIN HOMOLOG"/>
    <property type="match status" value="1"/>
</dbReference>
<dbReference type="InterPro" id="IPR005829">
    <property type="entry name" value="Sugar_transporter_CS"/>
</dbReference>
<organism evidence="7 8">
    <name type="scientific">Urbifossiella limnaea</name>
    <dbReference type="NCBI Taxonomy" id="2528023"/>
    <lineage>
        <taxon>Bacteria</taxon>
        <taxon>Pseudomonadati</taxon>
        <taxon>Planctomycetota</taxon>
        <taxon>Planctomycetia</taxon>
        <taxon>Gemmatales</taxon>
        <taxon>Gemmataceae</taxon>
        <taxon>Urbifossiella</taxon>
    </lineage>
</organism>
<accession>A0A517XZC5</accession>
<comment type="subcellular location">
    <subcellularLocation>
        <location evidence="1">Membrane</location>
        <topology evidence="1">Multi-pass membrane protein</topology>
    </subcellularLocation>
</comment>
<dbReference type="GO" id="GO:0046943">
    <property type="term" value="F:carboxylic acid transmembrane transporter activity"/>
    <property type="evidence" value="ECO:0007669"/>
    <property type="project" value="TreeGrafter"/>
</dbReference>
<proteinExistence type="predicted"/>
<evidence type="ECO:0000256" key="5">
    <source>
        <dbReference type="SAM" id="Phobius"/>
    </source>
</evidence>
<dbReference type="EMBL" id="CP036273">
    <property type="protein sequence ID" value="QDU22833.1"/>
    <property type="molecule type" value="Genomic_DNA"/>
</dbReference>